<dbReference type="RefSeq" id="WP_316411795.1">
    <property type="nucleotide sequence ID" value="NZ_AP027080.1"/>
</dbReference>
<evidence type="ECO:0000256" key="6">
    <source>
        <dbReference type="SAM" id="Phobius"/>
    </source>
</evidence>
<dbReference type="SUPFAM" id="SSF46626">
    <property type="entry name" value="Cytochrome c"/>
    <property type="match status" value="1"/>
</dbReference>
<protein>
    <recommendedName>
        <fullName evidence="7">Cytochrome c domain-containing protein</fullName>
    </recommendedName>
</protein>
<gene>
    <name evidence="8" type="ORF">METEAL_23270</name>
</gene>
<feature type="transmembrane region" description="Helical" evidence="6">
    <location>
        <begin position="21"/>
        <end position="42"/>
    </location>
</feature>
<feature type="domain" description="Cytochrome c" evidence="7">
    <location>
        <begin position="84"/>
        <end position="173"/>
    </location>
</feature>
<evidence type="ECO:0000256" key="2">
    <source>
        <dbReference type="ARBA" id="ARBA00022723"/>
    </source>
</evidence>
<keyword evidence="6" id="KW-0472">Membrane</keyword>
<dbReference type="GO" id="GO:0046872">
    <property type="term" value="F:metal ion binding"/>
    <property type="evidence" value="ECO:0007669"/>
    <property type="project" value="UniProtKB-KW"/>
</dbReference>
<keyword evidence="2 4" id="KW-0479">Metal-binding</keyword>
<keyword evidence="9" id="KW-1185">Reference proteome</keyword>
<keyword evidence="6" id="KW-0812">Transmembrane</keyword>
<evidence type="ECO:0000256" key="4">
    <source>
        <dbReference type="PROSITE-ProRule" id="PRU00433"/>
    </source>
</evidence>
<dbReference type="Gene3D" id="1.10.760.10">
    <property type="entry name" value="Cytochrome c-like domain"/>
    <property type="match status" value="1"/>
</dbReference>
<evidence type="ECO:0000259" key="7">
    <source>
        <dbReference type="PROSITE" id="PS51007"/>
    </source>
</evidence>
<proteinExistence type="predicted"/>
<keyword evidence="3 4" id="KW-0408">Iron</keyword>
<evidence type="ECO:0000256" key="3">
    <source>
        <dbReference type="ARBA" id="ARBA00023004"/>
    </source>
</evidence>
<name>A0AA48GZD1_9BACT</name>
<evidence type="ECO:0000313" key="9">
    <source>
        <dbReference type="Proteomes" id="UP001238179"/>
    </source>
</evidence>
<keyword evidence="1 4" id="KW-0349">Heme</keyword>
<accession>A0AA48GZD1</accession>
<dbReference type="AlphaFoldDB" id="A0AA48GZD1"/>
<dbReference type="Proteomes" id="UP001238179">
    <property type="component" value="Chromosome"/>
</dbReference>
<dbReference type="InterPro" id="IPR009056">
    <property type="entry name" value="Cyt_c-like_dom"/>
</dbReference>
<dbReference type="GO" id="GO:0020037">
    <property type="term" value="F:heme binding"/>
    <property type="evidence" value="ECO:0007669"/>
    <property type="project" value="InterPro"/>
</dbReference>
<dbReference type="InterPro" id="IPR036909">
    <property type="entry name" value="Cyt_c-like_dom_sf"/>
</dbReference>
<evidence type="ECO:0000313" key="8">
    <source>
        <dbReference type="EMBL" id="BDU73153.1"/>
    </source>
</evidence>
<dbReference type="KEGG" id="msil:METEAL_23270"/>
<organism evidence="8 9">
    <name type="scientific">Mesoterricola silvestris</name>
    <dbReference type="NCBI Taxonomy" id="2927979"/>
    <lineage>
        <taxon>Bacteria</taxon>
        <taxon>Pseudomonadati</taxon>
        <taxon>Acidobacteriota</taxon>
        <taxon>Holophagae</taxon>
        <taxon>Holophagales</taxon>
        <taxon>Holophagaceae</taxon>
        <taxon>Mesoterricola</taxon>
    </lineage>
</organism>
<dbReference type="PROSITE" id="PS51007">
    <property type="entry name" value="CYTC"/>
    <property type="match status" value="1"/>
</dbReference>
<evidence type="ECO:0000256" key="1">
    <source>
        <dbReference type="ARBA" id="ARBA00022617"/>
    </source>
</evidence>
<dbReference type="EMBL" id="AP027080">
    <property type="protein sequence ID" value="BDU73153.1"/>
    <property type="molecule type" value="Genomic_DNA"/>
</dbReference>
<sequence>MAKQNFKAGQGGRFPLRPFCTAVIILGLVLIGLVFSSLARILQHGVSARDAPTSVEAWLARELRHIAVPSPDRRRANPVAFSTDAVAAGMAHWADHCAICHGNDGKGSTEMGMHMYPRAPNMTQSGTQRLSDGELFAIIKNGVRLTGMPAWGSPSGETDVQTWQLVRFIRHLPGLTPEDLNQMKRMNPASPMELEQQQKENEFLNGGDASDTVPSNPISHSDRKGKP</sequence>
<evidence type="ECO:0000256" key="5">
    <source>
        <dbReference type="SAM" id="MobiDB-lite"/>
    </source>
</evidence>
<dbReference type="Pfam" id="PF13442">
    <property type="entry name" value="Cytochrome_CBB3"/>
    <property type="match status" value="1"/>
</dbReference>
<dbReference type="GO" id="GO:0009055">
    <property type="term" value="F:electron transfer activity"/>
    <property type="evidence" value="ECO:0007669"/>
    <property type="project" value="InterPro"/>
</dbReference>
<keyword evidence="6" id="KW-1133">Transmembrane helix</keyword>
<feature type="region of interest" description="Disordered" evidence="5">
    <location>
        <begin position="178"/>
        <end position="227"/>
    </location>
</feature>
<reference evidence="9" key="1">
    <citation type="journal article" date="2023" name="Int. J. Syst. Evol. Microbiol.">
        <title>Mesoterricola silvestris gen. nov., sp. nov., Mesoterricola sediminis sp. nov., Geothrix oryzae sp. nov., Geothrix edaphica sp. nov., Geothrix rubra sp. nov., and Geothrix limicola sp. nov., six novel members of Acidobacteriota isolated from soils.</title>
        <authorList>
            <person name="Itoh H."/>
            <person name="Sugisawa Y."/>
            <person name="Mise K."/>
            <person name="Xu Z."/>
            <person name="Kuniyasu M."/>
            <person name="Ushijima N."/>
            <person name="Kawano K."/>
            <person name="Kobayashi E."/>
            <person name="Shiratori Y."/>
            <person name="Masuda Y."/>
            <person name="Senoo K."/>
        </authorList>
    </citation>
    <scope>NUCLEOTIDE SEQUENCE [LARGE SCALE GENOMIC DNA]</scope>
    <source>
        <strain evidence="9">W79</strain>
    </source>
</reference>